<evidence type="ECO:0000313" key="2">
    <source>
        <dbReference type="EMBL" id="CAB5219154.1"/>
    </source>
</evidence>
<dbReference type="GO" id="GO:0019062">
    <property type="term" value="P:virion attachment to host cell"/>
    <property type="evidence" value="ECO:0007669"/>
    <property type="project" value="InterPro"/>
</dbReference>
<dbReference type="GO" id="GO:0046718">
    <property type="term" value="P:symbiont entry into host cell"/>
    <property type="evidence" value="ECO:0007669"/>
    <property type="project" value="InterPro"/>
</dbReference>
<evidence type="ECO:0000313" key="1">
    <source>
        <dbReference type="EMBL" id="CAB4128443.1"/>
    </source>
</evidence>
<dbReference type="Pfam" id="PF03406">
    <property type="entry name" value="Phage_fiber_2"/>
    <property type="match status" value="1"/>
</dbReference>
<protein>
    <submittedName>
        <fullName evidence="1">Bacteriophage lambda, Stf, side tail fibre-repeat-2</fullName>
    </submittedName>
</protein>
<dbReference type="EMBL" id="LR796231">
    <property type="protein sequence ID" value="CAB4128443.1"/>
    <property type="molecule type" value="Genomic_DNA"/>
</dbReference>
<accession>A0A6J5L529</accession>
<dbReference type="EMBL" id="LR798275">
    <property type="protein sequence ID" value="CAB5219154.1"/>
    <property type="molecule type" value="Genomic_DNA"/>
</dbReference>
<gene>
    <name evidence="1" type="ORF">UFOVP113_44</name>
    <name evidence="2" type="ORF">UFOVP225_31</name>
</gene>
<reference evidence="1" key="1">
    <citation type="submission" date="2020-04" db="EMBL/GenBank/DDBJ databases">
        <authorList>
            <person name="Chiriac C."/>
            <person name="Salcher M."/>
            <person name="Ghai R."/>
            <person name="Kavagutti S V."/>
        </authorList>
    </citation>
    <scope>NUCLEOTIDE SEQUENCE</scope>
</reference>
<dbReference type="InterPro" id="IPR005068">
    <property type="entry name" value="Phage_lambda_Stf-r2"/>
</dbReference>
<name>A0A6J5L529_9CAUD</name>
<proteinExistence type="predicted"/>
<sequence length="581" mass="57409">MARNFYTPINLNGLELQGAAVGNLSTTSINAISSGTGRIQYDSTLNVLKYRDNVGWQTIATGGTSFTLGTTSISLGGTSGVSGTPIAGLYLSNPNLAGTITTPLTTAGYVTNNSSGVLGSVITIPNAGLTNSTISGVSLGGSLFALSAGTGLSYSTGTTYDGSVARTLNVASASTTVVGIVQLSDSTSTTSSTLAATSTAAKAAYDRGSQGITDAATAQTTANAALPKAGGTMSGAIAMGGSKITGLGTPTAIDDAATKGYVDGIASGVNAHDAVAYATTAALGTTGNLVGGTITTTYNNNTTGVGATLTIASSSTWTSITIDGQSLTVNDRVLIKNQTTALQNGIYTVTQVGTLANSTSFIFTRATDNDSVGELAAGDLTFVIAGSVNAGIGYVQTATVTTVGTSSITWSQFSSPSATLAGAGLVTNGTNPNQLDVASTTLSVTTNAVDLTTVTQSNGTTSTSATTFVSAVTVDTYGRVTGQTTGAVPFTALGTSTSTATATAASGTVTSARRVTGAGIGTGTAMVVNHGLGQWVHAQLFDTSGNLVEVDVLNAATSGGTTTFTFASSQTLTGFQYVIVG</sequence>
<organism evidence="1">
    <name type="scientific">uncultured Caudovirales phage</name>
    <dbReference type="NCBI Taxonomy" id="2100421"/>
    <lineage>
        <taxon>Viruses</taxon>
        <taxon>Duplodnaviria</taxon>
        <taxon>Heunggongvirae</taxon>
        <taxon>Uroviricota</taxon>
        <taxon>Caudoviricetes</taxon>
        <taxon>Peduoviridae</taxon>
        <taxon>Maltschvirus</taxon>
        <taxon>Maltschvirus maltsch</taxon>
    </lineage>
</organism>